<dbReference type="AlphaFoldDB" id="A0AAN9TVY2"/>
<sequence>MDGTDGECALWRNERRSTEKSSAAQALSYVPRNPINALRTKEPSSFSLGRRSNDPSDAFTREIRSGADVKSKKRKSR</sequence>
<evidence type="ECO:0000313" key="2">
    <source>
        <dbReference type="EMBL" id="KAK7603775.1"/>
    </source>
</evidence>
<organism evidence="2 3">
    <name type="scientific">Parthenolecanium corni</name>
    <dbReference type="NCBI Taxonomy" id="536013"/>
    <lineage>
        <taxon>Eukaryota</taxon>
        <taxon>Metazoa</taxon>
        <taxon>Ecdysozoa</taxon>
        <taxon>Arthropoda</taxon>
        <taxon>Hexapoda</taxon>
        <taxon>Insecta</taxon>
        <taxon>Pterygota</taxon>
        <taxon>Neoptera</taxon>
        <taxon>Paraneoptera</taxon>
        <taxon>Hemiptera</taxon>
        <taxon>Sternorrhyncha</taxon>
        <taxon>Coccoidea</taxon>
        <taxon>Coccidae</taxon>
        <taxon>Parthenolecanium</taxon>
    </lineage>
</organism>
<feature type="compositionally biased region" description="Basic and acidic residues" evidence="1">
    <location>
        <begin position="51"/>
        <end position="70"/>
    </location>
</feature>
<dbReference type="Proteomes" id="UP001367676">
    <property type="component" value="Unassembled WGS sequence"/>
</dbReference>
<gene>
    <name evidence="2" type="ORF">V9T40_003774</name>
</gene>
<accession>A0AAN9TVY2</accession>
<feature type="region of interest" description="Disordered" evidence="1">
    <location>
        <begin position="1"/>
        <end position="77"/>
    </location>
</feature>
<keyword evidence="3" id="KW-1185">Reference proteome</keyword>
<evidence type="ECO:0000313" key="3">
    <source>
        <dbReference type="Proteomes" id="UP001367676"/>
    </source>
</evidence>
<dbReference type="EMBL" id="JBBCAQ010000006">
    <property type="protein sequence ID" value="KAK7603775.1"/>
    <property type="molecule type" value="Genomic_DNA"/>
</dbReference>
<protein>
    <submittedName>
        <fullName evidence="2">Uncharacterized protein</fullName>
    </submittedName>
</protein>
<reference evidence="2 3" key="1">
    <citation type="submission" date="2024-03" db="EMBL/GenBank/DDBJ databases">
        <title>Adaptation during the transition from Ophiocordyceps entomopathogen to insect associate is accompanied by gene loss and intensified selection.</title>
        <authorList>
            <person name="Ward C.M."/>
            <person name="Onetto C.A."/>
            <person name="Borneman A.R."/>
        </authorList>
    </citation>
    <scope>NUCLEOTIDE SEQUENCE [LARGE SCALE GENOMIC DNA]</scope>
    <source>
        <strain evidence="2">AWRI1</strain>
        <tissue evidence="2">Single Adult Female</tissue>
    </source>
</reference>
<name>A0AAN9TVY2_9HEMI</name>
<proteinExistence type="predicted"/>
<comment type="caution">
    <text evidence="2">The sequence shown here is derived from an EMBL/GenBank/DDBJ whole genome shotgun (WGS) entry which is preliminary data.</text>
</comment>
<evidence type="ECO:0000256" key="1">
    <source>
        <dbReference type="SAM" id="MobiDB-lite"/>
    </source>
</evidence>